<evidence type="ECO:0000256" key="1">
    <source>
        <dbReference type="ARBA" id="ARBA00093770"/>
    </source>
</evidence>
<dbReference type="RefSeq" id="WP_150033717.1">
    <property type="nucleotide sequence ID" value="NZ_VWSH01000004.1"/>
</dbReference>
<dbReference type="Pfam" id="PF11307">
    <property type="entry name" value="DUF3109"/>
    <property type="match status" value="1"/>
</dbReference>
<keyword evidence="3" id="KW-1185">Reference proteome</keyword>
<protein>
    <submittedName>
        <fullName evidence="2">DUF3109 family protein</fullName>
    </submittedName>
</protein>
<sequence length="195" mass="22158">MIAIDNKLISDEVVEKQFVCNLDKCKGGCCVDGDTGAPITQEEADLIEDLYPQFKHLMTPQAIAHVEEEGAYTFDDEHGLVTPTLNGGICTYGYYDDSGIVKCAIEQVYREGKISFKKPISCHLFPIRITEYENFDALNYEPRETLCKPACKLGKSLQIPVYQFLKEPLIRKYGEEFYEALDATAQQMYLNKEEE</sequence>
<gene>
    <name evidence="2" type="ORF">F0919_15560</name>
</gene>
<dbReference type="AlphaFoldDB" id="A0A5M6CFI8"/>
<proteinExistence type="inferred from homology"/>
<reference evidence="2 3" key="1">
    <citation type="submission" date="2019-09" db="EMBL/GenBank/DDBJ databases">
        <title>Genome sequence and assembly of Taibaiella sp.</title>
        <authorList>
            <person name="Chhetri G."/>
        </authorList>
    </citation>
    <scope>NUCLEOTIDE SEQUENCE [LARGE SCALE GENOMIC DNA]</scope>
    <source>
        <strain evidence="2 3">KVB11</strain>
    </source>
</reference>
<name>A0A5M6CFI8_9BACT</name>
<comment type="caution">
    <text evidence="2">The sequence shown here is derived from an EMBL/GenBank/DDBJ whole genome shotgun (WGS) entry which is preliminary data.</text>
</comment>
<dbReference type="InterPro" id="IPR021458">
    <property type="entry name" value="Rv0495c"/>
</dbReference>
<dbReference type="Proteomes" id="UP000323632">
    <property type="component" value="Unassembled WGS sequence"/>
</dbReference>
<evidence type="ECO:0000313" key="3">
    <source>
        <dbReference type="Proteomes" id="UP000323632"/>
    </source>
</evidence>
<organism evidence="2 3">
    <name type="scientific">Taibaiella lutea</name>
    <dbReference type="NCBI Taxonomy" id="2608001"/>
    <lineage>
        <taxon>Bacteria</taxon>
        <taxon>Pseudomonadati</taxon>
        <taxon>Bacteroidota</taxon>
        <taxon>Chitinophagia</taxon>
        <taxon>Chitinophagales</taxon>
        <taxon>Chitinophagaceae</taxon>
        <taxon>Taibaiella</taxon>
    </lineage>
</organism>
<comment type="similarity">
    <text evidence="1">Belongs to the Rv0495c family.</text>
</comment>
<accession>A0A5M6CFI8</accession>
<evidence type="ECO:0000313" key="2">
    <source>
        <dbReference type="EMBL" id="KAA5532215.1"/>
    </source>
</evidence>
<dbReference type="EMBL" id="VWSH01000004">
    <property type="protein sequence ID" value="KAA5532215.1"/>
    <property type="molecule type" value="Genomic_DNA"/>
</dbReference>